<keyword evidence="3" id="KW-1185">Reference proteome</keyword>
<dbReference type="Pfam" id="PF00651">
    <property type="entry name" value="BTB"/>
    <property type="match status" value="1"/>
</dbReference>
<dbReference type="PANTHER" id="PTHR45774:SF4">
    <property type="entry name" value="AXUNDEAD, ISOFORM F"/>
    <property type="match status" value="1"/>
</dbReference>
<dbReference type="InterPro" id="IPR011333">
    <property type="entry name" value="SKP1/BTB/POZ_sf"/>
</dbReference>
<protein>
    <submittedName>
        <fullName evidence="4">BTB/POZ domain-containing protein 2-like isoform X1</fullName>
    </submittedName>
</protein>
<dbReference type="RefSeq" id="XP_022252301.1">
    <property type="nucleotide sequence ID" value="XM_022396593.1"/>
</dbReference>
<evidence type="ECO:0000259" key="2">
    <source>
        <dbReference type="PROSITE" id="PS50097"/>
    </source>
</evidence>
<sequence>MLDKRIMYKKEKTSLQGLKERCEARLFWLGRSSHFNLLRKSRHFSTSSVKPSDITKIQTDDSALPTAPTPGQVLYNSEEQHDVIFMVGKGENIWRFPCHSFILRDASPAFQSLLICEVTNWDRVLTLTVEDVEPHVFEKLLRFVYCGAEDVSPTSVQMALELFAASKKYNIHKLSTICLCYLYDHVTEKNVLEVLTYLKLLFATNSYDDEQNLQNELFLKCFTLIDVYAEFVLSTSDFDNLDSDIVMDIVIRDTLQVKSEVTVFKALIRWACQEAKRQKIELNSMNKRATLGKLLYCCRYLVMSMQEFCGGPAMSGVLTDEEKDILIAHLNGDSSIPLPEQLSDRKLAIKRCELSVQLTNPPPPLKGTTRNSPDSQSSCPVKNKKKCKKLLKGLESILIHVIQLLD</sequence>
<dbReference type="InterPro" id="IPR000210">
    <property type="entry name" value="BTB/POZ_dom"/>
</dbReference>
<dbReference type="SUPFAM" id="SSF54695">
    <property type="entry name" value="POZ domain"/>
    <property type="match status" value="1"/>
</dbReference>
<evidence type="ECO:0000256" key="1">
    <source>
        <dbReference type="SAM" id="MobiDB-lite"/>
    </source>
</evidence>
<dbReference type="InterPro" id="IPR011705">
    <property type="entry name" value="BACK"/>
</dbReference>
<dbReference type="SMART" id="SM00225">
    <property type="entry name" value="BTB"/>
    <property type="match status" value="1"/>
</dbReference>
<reference evidence="4" key="1">
    <citation type="submission" date="2025-08" db="UniProtKB">
        <authorList>
            <consortium name="RefSeq"/>
        </authorList>
    </citation>
    <scope>IDENTIFICATION</scope>
    <source>
        <tissue evidence="4">Muscle</tissue>
    </source>
</reference>
<name>A0ABM1T8U5_LIMPO</name>
<dbReference type="PANTHER" id="PTHR45774">
    <property type="entry name" value="BTB/POZ DOMAIN-CONTAINING"/>
    <property type="match status" value="1"/>
</dbReference>
<dbReference type="Gene3D" id="1.25.40.420">
    <property type="match status" value="1"/>
</dbReference>
<feature type="region of interest" description="Disordered" evidence="1">
    <location>
        <begin position="358"/>
        <end position="381"/>
    </location>
</feature>
<feature type="domain" description="BTB" evidence="2">
    <location>
        <begin position="81"/>
        <end position="153"/>
    </location>
</feature>
<dbReference type="Proteomes" id="UP000694941">
    <property type="component" value="Unplaced"/>
</dbReference>
<dbReference type="GeneID" id="106467667"/>
<evidence type="ECO:0000313" key="4">
    <source>
        <dbReference type="RefSeq" id="XP_022252301.1"/>
    </source>
</evidence>
<accession>A0ABM1T8U5</accession>
<dbReference type="PROSITE" id="PS50097">
    <property type="entry name" value="BTB"/>
    <property type="match status" value="1"/>
</dbReference>
<feature type="compositionally biased region" description="Polar residues" evidence="1">
    <location>
        <begin position="368"/>
        <end position="380"/>
    </location>
</feature>
<evidence type="ECO:0000313" key="3">
    <source>
        <dbReference type="Proteomes" id="UP000694941"/>
    </source>
</evidence>
<dbReference type="Pfam" id="PF07707">
    <property type="entry name" value="BACK"/>
    <property type="match status" value="1"/>
</dbReference>
<organism evidence="3 4">
    <name type="scientific">Limulus polyphemus</name>
    <name type="common">Atlantic horseshoe crab</name>
    <dbReference type="NCBI Taxonomy" id="6850"/>
    <lineage>
        <taxon>Eukaryota</taxon>
        <taxon>Metazoa</taxon>
        <taxon>Ecdysozoa</taxon>
        <taxon>Arthropoda</taxon>
        <taxon>Chelicerata</taxon>
        <taxon>Merostomata</taxon>
        <taxon>Xiphosura</taxon>
        <taxon>Limulidae</taxon>
        <taxon>Limulus</taxon>
    </lineage>
</organism>
<gene>
    <name evidence="4" type="primary">LOC106467667</name>
</gene>
<proteinExistence type="predicted"/>
<dbReference type="Gene3D" id="3.30.710.10">
    <property type="entry name" value="Potassium Channel Kv1.1, Chain A"/>
    <property type="match status" value="1"/>
</dbReference>